<feature type="transmembrane region" description="Helical" evidence="1">
    <location>
        <begin position="12"/>
        <end position="29"/>
    </location>
</feature>
<geneLocation type="plasmid" evidence="2">
    <name>p447-IMP</name>
</geneLocation>
<reference evidence="2" key="1">
    <citation type="submission" date="2019-05" db="EMBL/GenBank/DDBJ databases">
        <title>Complete sequence of plasmid p447-IMP harbouring the metallo-beta-lactamase gene blaIMP-8.</title>
        <authorList>
            <person name="Zhan Z."/>
            <person name="Feng J."/>
            <person name="Jiang X."/>
            <person name="Liang Q."/>
            <person name="Liang L."/>
            <person name="Yuan M."/>
            <person name="Fang H."/>
            <person name="Li P."/>
            <person name="Zhou D."/>
        </authorList>
    </citation>
    <scope>NUCLEOTIDE SEQUENCE</scope>
    <source>
        <strain evidence="2">447</strain>
        <plasmid evidence="2">p447-IMP</plasmid>
    </source>
</reference>
<feature type="transmembrane region" description="Helical" evidence="1">
    <location>
        <begin position="41"/>
        <end position="63"/>
    </location>
</feature>
<keyword evidence="1" id="KW-1133">Transmembrane helix</keyword>
<dbReference type="EMBL" id="KY978631">
    <property type="protein sequence ID" value="ASS84899.1"/>
    <property type="molecule type" value="Genomic_DNA"/>
</dbReference>
<name>A0A223DQC3_KLEPN</name>
<accession>A0A223DQC3</accession>
<feature type="transmembrane region" description="Helical" evidence="1">
    <location>
        <begin position="75"/>
        <end position="92"/>
    </location>
</feature>
<evidence type="ECO:0000313" key="2">
    <source>
        <dbReference type="EMBL" id="ASS84899.1"/>
    </source>
</evidence>
<sequence length="93" mass="9854">MLIKSKFQNIKYTAMAFALSSAPHFAFAVNKSDSGINSVSTWLGTIIPIILAAALLVLGALYAMGFVGKEMFKQVGGGLIFGGCGSWLVSLFF</sequence>
<dbReference type="AlphaFoldDB" id="A0A223DQC3"/>
<keyword evidence="2" id="KW-0614">Plasmid</keyword>
<evidence type="ECO:0000256" key="1">
    <source>
        <dbReference type="SAM" id="Phobius"/>
    </source>
</evidence>
<keyword evidence="1" id="KW-0812">Transmembrane</keyword>
<keyword evidence="1" id="KW-0472">Membrane</keyword>
<dbReference type="RefSeq" id="WP_069325211.1">
    <property type="nucleotide sequence ID" value="NZ_KY978631.1"/>
</dbReference>
<proteinExistence type="predicted"/>
<organism evidence="2">
    <name type="scientific">Klebsiella pneumoniae</name>
    <dbReference type="NCBI Taxonomy" id="573"/>
    <lineage>
        <taxon>Bacteria</taxon>
        <taxon>Pseudomonadati</taxon>
        <taxon>Pseudomonadota</taxon>
        <taxon>Gammaproteobacteria</taxon>
        <taxon>Enterobacterales</taxon>
        <taxon>Enterobacteriaceae</taxon>
        <taxon>Klebsiella/Raoultella group</taxon>
        <taxon>Klebsiella</taxon>
        <taxon>Klebsiella pneumoniae complex</taxon>
    </lineage>
</organism>
<gene>
    <name evidence="2" type="primary">tivB2</name>
</gene>
<protein>
    <submittedName>
        <fullName evidence="2">P-type type IV secretion, propilin/pilus component TivB2</fullName>
    </submittedName>
</protein>